<comment type="caution">
    <text evidence="3">The sequence shown here is derived from an EMBL/GenBank/DDBJ whole genome shotgun (WGS) entry which is preliminary data.</text>
</comment>
<dbReference type="InParanoid" id="A0A2J7Q9T8"/>
<keyword evidence="4" id="KW-1185">Reference proteome</keyword>
<dbReference type="InterPro" id="IPR026620">
    <property type="entry name" value="TMEM177"/>
</dbReference>
<keyword evidence="2 3" id="KW-0812">Transmembrane</keyword>
<evidence type="ECO:0000256" key="2">
    <source>
        <dbReference type="SAM" id="Phobius"/>
    </source>
</evidence>
<feature type="region of interest" description="Disordered" evidence="1">
    <location>
        <begin position="313"/>
        <end position="340"/>
    </location>
</feature>
<dbReference type="STRING" id="105785.A0A2J7Q9T8"/>
<dbReference type="AlphaFoldDB" id="A0A2J7Q9T8"/>
<dbReference type="PANTHER" id="PTHR21824">
    <property type="entry name" value="TRANSMEMBRANE PROTEIN 177"/>
    <property type="match status" value="1"/>
</dbReference>
<reference evidence="3 4" key="1">
    <citation type="submission" date="2017-12" db="EMBL/GenBank/DDBJ databases">
        <title>Hemimetabolous genomes reveal molecular basis of termite eusociality.</title>
        <authorList>
            <person name="Harrison M.C."/>
            <person name="Jongepier E."/>
            <person name="Robertson H.M."/>
            <person name="Arning N."/>
            <person name="Bitard-Feildel T."/>
            <person name="Chao H."/>
            <person name="Childers C.P."/>
            <person name="Dinh H."/>
            <person name="Doddapaneni H."/>
            <person name="Dugan S."/>
            <person name="Gowin J."/>
            <person name="Greiner C."/>
            <person name="Han Y."/>
            <person name="Hu H."/>
            <person name="Hughes D.S.T."/>
            <person name="Huylmans A.-K."/>
            <person name="Kemena C."/>
            <person name="Kremer L.P.M."/>
            <person name="Lee S.L."/>
            <person name="Lopez-Ezquerra A."/>
            <person name="Mallet L."/>
            <person name="Monroy-Kuhn J.M."/>
            <person name="Moser A."/>
            <person name="Murali S.C."/>
            <person name="Muzny D.M."/>
            <person name="Otani S."/>
            <person name="Piulachs M.-D."/>
            <person name="Poelchau M."/>
            <person name="Qu J."/>
            <person name="Schaub F."/>
            <person name="Wada-Katsumata A."/>
            <person name="Worley K.C."/>
            <person name="Xie Q."/>
            <person name="Ylla G."/>
            <person name="Poulsen M."/>
            <person name="Gibbs R.A."/>
            <person name="Schal C."/>
            <person name="Richards S."/>
            <person name="Belles X."/>
            <person name="Korb J."/>
            <person name="Bornberg-Bauer E."/>
        </authorList>
    </citation>
    <scope>NUCLEOTIDE SEQUENCE [LARGE SCALE GENOMIC DNA]</scope>
    <source>
        <tissue evidence="3">Whole body</tissue>
    </source>
</reference>
<dbReference type="GO" id="GO:0016020">
    <property type="term" value="C:membrane"/>
    <property type="evidence" value="ECO:0007669"/>
    <property type="project" value="TreeGrafter"/>
</dbReference>
<evidence type="ECO:0000313" key="3">
    <source>
        <dbReference type="EMBL" id="PNF25345.1"/>
    </source>
</evidence>
<feature type="compositionally biased region" description="Polar residues" evidence="1">
    <location>
        <begin position="328"/>
        <end position="340"/>
    </location>
</feature>
<organism evidence="3 4">
    <name type="scientific">Cryptotermes secundus</name>
    <dbReference type="NCBI Taxonomy" id="105785"/>
    <lineage>
        <taxon>Eukaryota</taxon>
        <taxon>Metazoa</taxon>
        <taxon>Ecdysozoa</taxon>
        <taxon>Arthropoda</taxon>
        <taxon>Hexapoda</taxon>
        <taxon>Insecta</taxon>
        <taxon>Pterygota</taxon>
        <taxon>Neoptera</taxon>
        <taxon>Polyneoptera</taxon>
        <taxon>Dictyoptera</taxon>
        <taxon>Blattodea</taxon>
        <taxon>Blattoidea</taxon>
        <taxon>Termitoidae</taxon>
        <taxon>Kalotermitidae</taxon>
        <taxon>Cryptotermitinae</taxon>
        <taxon>Cryptotermes</taxon>
    </lineage>
</organism>
<name>A0A2J7Q9T8_9NEOP</name>
<dbReference type="PANTHER" id="PTHR21824:SF4">
    <property type="entry name" value="TRANSMEMBRANE PROTEIN 177"/>
    <property type="match status" value="1"/>
</dbReference>
<evidence type="ECO:0000256" key="1">
    <source>
        <dbReference type="SAM" id="MobiDB-lite"/>
    </source>
</evidence>
<feature type="transmembrane region" description="Helical" evidence="2">
    <location>
        <begin position="204"/>
        <end position="225"/>
    </location>
</feature>
<evidence type="ECO:0000313" key="4">
    <source>
        <dbReference type="Proteomes" id="UP000235965"/>
    </source>
</evidence>
<accession>A0A2J7Q9T8</accession>
<keyword evidence="2" id="KW-1133">Transmembrane helix</keyword>
<dbReference type="OrthoDB" id="110174at2759"/>
<sequence>MKTGKLISWFRTQQGRQFVFGGICFLGIGIPSANFLSHTFLLYKYKEIVQMYGLGIAVPLPARVKKRVEDVMDDMQISDKSRRLIKPFTVFGYDMFHAGCTQTTTGAIIGIPSNFGYDSTSDVDRAHVLVNLDQVSWGSEAGKDLLSAMVLSEEAQKFAIGREIAYAQTLYVYMNSAFPAIVIISMYAFTTNCNNRLGLFGKPFALRAILYSLVGLFGFGSWAFMKDFTTVHYETQVDKEMCALGESYIKGGIEFYSKLLKRNIALRKLMGKKGEKLYTATGNDQYMMRQLHQPLTLRKEYCELQLQEFKKQHKHSSTKVTSEDKLTISHNADTTAASPS</sequence>
<dbReference type="FunCoup" id="A0A2J7Q9T8">
    <property type="interactions" value="378"/>
</dbReference>
<gene>
    <name evidence="3" type="ORF">B7P43_G10935</name>
</gene>
<keyword evidence="2" id="KW-0472">Membrane</keyword>
<dbReference type="Proteomes" id="UP000235965">
    <property type="component" value="Unassembled WGS sequence"/>
</dbReference>
<feature type="transmembrane region" description="Helical" evidence="2">
    <location>
        <begin position="170"/>
        <end position="189"/>
    </location>
</feature>
<protein>
    <submittedName>
        <fullName evidence="3">Transmembrane protein 177</fullName>
    </submittedName>
</protein>
<feature type="transmembrane region" description="Helical" evidence="2">
    <location>
        <begin position="20"/>
        <end position="43"/>
    </location>
</feature>
<proteinExistence type="predicted"/>
<dbReference type="EMBL" id="NEVH01016344">
    <property type="protein sequence ID" value="PNF25345.1"/>
    <property type="molecule type" value="Genomic_DNA"/>
</dbReference>